<protein>
    <submittedName>
        <fullName evidence="1">Uncharacterized protein</fullName>
    </submittedName>
</protein>
<name>A0ACB8AGM1_9AGAM</name>
<dbReference type="Proteomes" id="UP000790377">
    <property type="component" value="Unassembled WGS sequence"/>
</dbReference>
<accession>A0ACB8AGM1</accession>
<organism evidence="1 2">
    <name type="scientific">Hygrophoropsis aurantiaca</name>
    <dbReference type="NCBI Taxonomy" id="72124"/>
    <lineage>
        <taxon>Eukaryota</taxon>
        <taxon>Fungi</taxon>
        <taxon>Dikarya</taxon>
        <taxon>Basidiomycota</taxon>
        <taxon>Agaricomycotina</taxon>
        <taxon>Agaricomycetes</taxon>
        <taxon>Agaricomycetidae</taxon>
        <taxon>Boletales</taxon>
        <taxon>Coniophorineae</taxon>
        <taxon>Hygrophoropsidaceae</taxon>
        <taxon>Hygrophoropsis</taxon>
    </lineage>
</organism>
<comment type="caution">
    <text evidence="1">The sequence shown here is derived from an EMBL/GenBank/DDBJ whole genome shotgun (WGS) entry which is preliminary data.</text>
</comment>
<reference evidence="1" key="1">
    <citation type="journal article" date="2021" name="New Phytol.">
        <title>Evolutionary innovations through gain and loss of genes in the ectomycorrhizal Boletales.</title>
        <authorList>
            <person name="Wu G."/>
            <person name="Miyauchi S."/>
            <person name="Morin E."/>
            <person name="Kuo A."/>
            <person name="Drula E."/>
            <person name="Varga T."/>
            <person name="Kohler A."/>
            <person name="Feng B."/>
            <person name="Cao Y."/>
            <person name="Lipzen A."/>
            <person name="Daum C."/>
            <person name="Hundley H."/>
            <person name="Pangilinan J."/>
            <person name="Johnson J."/>
            <person name="Barry K."/>
            <person name="LaButti K."/>
            <person name="Ng V."/>
            <person name="Ahrendt S."/>
            <person name="Min B."/>
            <person name="Choi I.G."/>
            <person name="Park H."/>
            <person name="Plett J.M."/>
            <person name="Magnuson J."/>
            <person name="Spatafora J.W."/>
            <person name="Nagy L.G."/>
            <person name="Henrissat B."/>
            <person name="Grigoriev I.V."/>
            <person name="Yang Z.L."/>
            <person name="Xu J."/>
            <person name="Martin F.M."/>
        </authorList>
    </citation>
    <scope>NUCLEOTIDE SEQUENCE</scope>
    <source>
        <strain evidence="1">ATCC 28755</strain>
    </source>
</reference>
<gene>
    <name evidence="1" type="ORF">BJ138DRAFT_1125499</name>
</gene>
<dbReference type="EMBL" id="MU267659">
    <property type="protein sequence ID" value="KAH7912091.1"/>
    <property type="molecule type" value="Genomic_DNA"/>
</dbReference>
<evidence type="ECO:0000313" key="1">
    <source>
        <dbReference type="EMBL" id="KAH7912091.1"/>
    </source>
</evidence>
<sequence length="152" mass="16771">MKYVASTVLQVSDIQVLKLGADITPGETDMMLFVKKHNEAPSPTLACSALSLDRLMPFVDLQVIYVAPSQSDLGDFCPVPLPNAGPPPQGEILHSFFHRSVLQISDTRVLTLGADLTPGEADMMLFVKKHVPTRKSLFLRSVYRWIVPLARP</sequence>
<keyword evidence="2" id="KW-1185">Reference proteome</keyword>
<proteinExistence type="predicted"/>
<evidence type="ECO:0000313" key="2">
    <source>
        <dbReference type="Proteomes" id="UP000790377"/>
    </source>
</evidence>